<keyword evidence="1" id="KW-0732">Signal</keyword>
<dbReference type="AlphaFoldDB" id="A0A1E1JWA1"/>
<proteinExistence type="predicted"/>
<reference evidence="3" key="1">
    <citation type="submission" date="2016-03" db="EMBL/GenBank/DDBJ databases">
        <authorList>
            <person name="Guldener U."/>
        </authorList>
    </citation>
    <scope>NUCLEOTIDE SEQUENCE [LARGE SCALE GENOMIC DNA]</scope>
    <source>
        <strain evidence="3">04CH-RAC-A.6.1</strain>
    </source>
</reference>
<feature type="signal peptide" evidence="1">
    <location>
        <begin position="1"/>
        <end position="20"/>
    </location>
</feature>
<evidence type="ECO:0000313" key="2">
    <source>
        <dbReference type="EMBL" id="CZS90089.1"/>
    </source>
</evidence>
<dbReference type="Proteomes" id="UP000178912">
    <property type="component" value="Unassembled WGS sequence"/>
</dbReference>
<keyword evidence="3" id="KW-1185">Reference proteome</keyword>
<name>A0A1E1JWA1_9HELO</name>
<organism evidence="2 3">
    <name type="scientific">Rhynchosporium agropyri</name>
    <dbReference type="NCBI Taxonomy" id="914238"/>
    <lineage>
        <taxon>Eukaryota</taxon>
        <taxon>Fungi</taxon>
        <taxon>Dikarya</taxon>
        <taxon>Ascomycota</taxon>
        <taxon>Pezizomycotina</taxon>
        <taxon>Leotiomycetes</taxon>
        <taxon>Helotiales</taxon>
        <taxon>Ploettnerulaceae</taxon>
        <taxon>Rhynchosporium</taxon>
    </lineage>
</organism>
<sequence length="267" mass="28690">MTSLTLLTFVLAAVSTLVSAAPLTQADLNSTIWTPEHVLQMHEVILYGDDGRMEVVHESVYHRLLESQGVTIGRPETTITDPNSDTALPQAVKANDTSLPKRYNSCADNVISVQDGIQTFVDWDVQMSPVVIGAGAGGIDVCVSSGYTVSNSFSVGGGAGYLALKQTVEASVHIDYSKTWTTQTVVNVKATVPVGWSGCMITKPTVTRRHGREFWGCLGSMTPHGTWQADSHTEGTYAGVKWVRGAITLCAKKQYPLSRCEGAGHFI</sequence>
<feature type="chain" id="PRO_5009445348" description="Celp0028 effector like protein" evidence="1">
    <location>
        <begin position="21"/>
        <end position="267"/>
    </location>
</feature>
<dbReference type="OrthoDB" id="4831122at2759"/>
<evidence type="ECO:0000256" key="1">
    <source>
        <dbReference type="SAM" id="SignalP"/>
    </source>
</evidence>
<gene>
    <name evidence="2" type="ORF">RAG0_01233</name>
</gene>
<evidence type="ECO:0008006" key="4">
    <source>
        <dbReference type="Google" id="ProtNLM"/>
    </source>
</evidence>
<accession>A0A1E1JWA1</accession>
<dbReference type="EMBL" id="FJUX01000004">
    <property type="protein sequence ID" value="CZS90089.1"/>
    <property type="molecule type" value="Genomic_DNA"/>
</dbReference>
<evidence type="ECO:0000313" key="3">
    <source>
        <dbReference type="Proteomes" id="UP000178912"/>
    </source>
</evidence>
<protein>
    <recommendedName>
        <fullName evidence="4">Celp0028 effector like protein</fullName>
    </recommendedName>
</protein>